<dbReference type="EMBL" id="JAZGQO010000013">
    <property type="protein sequence ID" value="KAK6171913.1"/>
    <property type="molecule type" value="Genomic_DNA"/>
</dbReference>
<sequence length="139" mass="15972">MSRLYTPPYSVKYMKQKLQETLGEGVVISNINGKRDIITFNHTAAEILQEFYEKPRYDVKKDKERLIQASTALIKSDIIQKFSNETKEFYPKTESMNSLDTMISAILCPIQLGLAVQLHHQYGSRFLIDTHNAHGFCSL</sequence>
<reference evidence="1 2" key="1">
    <citation type="submission" date="2024-01" db="EMBL/GenBank/DDBJ databases">
        <title>The genome of the rayed Mediterranean limpet Patella caerulea (Linnaeus, 1758).</title>
        <authorList>
            <person name="Anh-Thu Weber A."/>
            <person name="Halstead-Nussloch G."/>
        </authorList>
    </citation>
    <scope>NUCLEOTIDE SEQUENCE [LARGE SCALE GENOMIC DNA]</scope>
    <source>
        <strain evidence="1">AATW-2023a</strain>
        <tissue evidence="1">Whole specimen</tissue>
    </source>
</reference>
<proteinExistence type="predicted"/>
<name>A0AAN8PBB8_PATCE</name>
<accession>A0AAN8PBB8</accession>
<gene>
    <name evidence="1" type="ORF">SNE40_018334</name>
</gene>
<evidence type="ECO:0000313" key="1">
    <source>
        <dbReference type="EMBL" id="KAK6171913.1"/>
    </source>
</evidence>
<organism evidence="1 2">
    <name type="scientific">Patella caerulea</name>
    <name type="common">Rayed Mediterranean limpet</name>
    <dbReference type="NCBI Taxonomy" id="87958"/>
    <lineage>
        <taxon>Eukaryota</taxon>
        <taxon>Metazoa</taxon>
        <taxon>Spiralia</taxon>
        <taxon>Lophotrochozoa</taxon>
        <taxon>Mollusca</taxon>
        <taxon>Gastropoda</taxon>
        <taxon>Patellogastropoda</taxon>
        <taxon>Patelloidea</taxon>
        <taxon>Patellidae</taxon>
        <taxon>Patella</taxon>
    </lineage>
</organism>
<protein>
    <submittedName>
        <fullName evidence="1">Uncharacterized protein</fullName>
    </submittedName>
</protein>
<dbReference type="Proteomes" id="UP001347796">
    <property type="component" value="Unassembled WGS sequence"/>
</dbReference>
<dbReference type="AlphaFoldDB" id="A0AAN8PBB8"/>
<evidence type="ECO:0000313" key="2">
    <source>
        <dbReference type="Proteomes" id="UP001347796"/>
    </source>
</evidence>
<comment type="caution">
    <text evidence="1">The sequence shown here is derived from an EMBL/GenBank/DDBJ whole genome shotgun (WGS) entry which is preliminary data.</text>
</comment>
<keyword evidence="2" id="KW-1185">Reference proteome</keyword>